<evidence type="ECO:0000256" key="1">
    <source>
        <dbReference type="SAM" id="Phobius"/>
    </source>
</evidence>
<organism evidence="2 3">
    <name type="scientific">Bdellovibrio svalbardensis</name>
    <dbReference type="NCBI Taxonomy" id="2972972"/>
    <lineage>
        <taxon>Bacteria</taxon>
        <taxon>Pseudomonadati</taxon>
        <taxon>Bdellovibrionota</taxon>
        <taxon>Bdellovibrionia</taxon>
        <taxon>Bdellovibrionales</taxon>
        <taxon>Pseudobdellovibrionaceae</taxon>
        <taxon>Bdellovibrio</taxon>
    </lineage>
</organism>
<dbReference type="RefSeq" id="WP_277578226.1">
    <property type="nucleotide sequence ID" value="NZ_JANRMI010000003.1"/>
</dbReference>
<dbReference type="EMBL" id="JANRMI010000003">
    <property type="protein sequence ID" value="MDG0816748.1"/>
    <property type="molecule type" value="Genomic_DNA"/>
</dbReference>
<protein>
    <submittedName>
        <fullName evidence="2">Uncharacterized protein</fullName>
    </submittedName>
</protein>
<sequence length="487" mass="53373">MKQTVEAWQFSRVIVVASDNSHKILALAESSKNPTYSSMRLCLGILAILLAHSLTLAADYPAASGCSPQSLVNSGFRKNLTDIAYSLESEQAPFNFACQNANATVGRPKTSLFNRDVPLKDQKSYRSVDFLKQIESKIRSKIQDNKNMAKAVKTCLKQDSAKCAEIKDWTTNALPDFVGTARFHLSLAQSAHQIKTWFGKTSTNINTDLDSLGSPKLKHWDPLSAQEKAQAQKAMKIYQEQIRKEHKDSTAEEKKEALLVLRYQHFEQYQSMMAQLPFLQYIQTAKPTPKDILNAVTELETNIATEEAELNKITKALAQNPLGTKSLDLLRYATLVEETLLEKPQYCAIATSLVFTSDNRELGNALAIGLPLLAVSIFAPPIAASMGASALTASGVGVGIGATAGAAFIYDSQKILDQERTRSFSQFYGDESGLELEQVRVAESMRDFQVITMPLALTGTGALAKTALVKRGAIKMASQIPLAMKKP</sequence>
<comment type="caution">
    <text evidence="2">The sequence shown here is derived from an EMBL/GenBank/DDBJ whole genome shotgun (WGS) entry which is preliminary data.</text>
</comment>
<evidence type="ECO:0000313" key="2">
    <source>
        <dbReference type="EMBL" id="MDG0816748.1"/>
    </source>
</evidence>
<feature type="transmembrane region" description="Helical" evidence="1">
    <location>
        <begin position="365"/>
        <end position="384"/>
    </location>
</feature>
<proteinExistence type="predicted"/>
<keyword evidence="3" id="KW-1185">Reference proteome</keyword>
<evidence type="ECO:0000313" key="3">
    <source>
        <dbReference type="Proteomes" id="UP001152321"/>
    </source>
</evidence>
<accession>A0ABT6DIX9</accession>
<keyword evidence="1" id="KW-1133">Transmembrane helix</keyword>
<keyword evidence="1" id="KW-0812">Transmembrane</keyword>
<keyword evidence="1" id="KW-0472">Membrane</keyword>
<name>A0ABT6DIX9_9BACT</name>
<gene>
    <name evidence="2" type="ORF">NWE73_10260</name>
</gene>
<feature type="transmembrane region" description="Helical" evidence="1">
    <location>
        <begin position="390"/>
        <end position="410"/>
    </location>
</feature>
<dbReference type="Proteomes" id="UP001152321">
    <property type="component" value="Unassembled WGS sequence"/>
</dbReference>
<reference evidence="2" key="1">
    <citation type="submission" date="2022-08" db="EMBL/GenBank/DDBJ databases">
        <title>Novel Bdellovibrio Species Isolated from Svalbard: Designation Bdellovibrio svalbardensis.</title>
        <authorList>
            <person name="Mitchell R.J."/>
            <person name="Choi S.Y."/>
        </authorList>
    </citation>
    <scope>NUCLEOTIDE SEQUENCE</scope>
    <source>
        <strain evidence="2">PAP01</strain>
    </source>
</reference>